<dbReference type="EMBL" id="JAIWYP010000003">
    <property type="protein sequence ID" value="KAH3856897.1"/>
    <property type="molecule type" value="Genomic_DNA"/>
</dbReference>
<evidence type="ECO:0000313" key="2">
    <source>
        <dbReference type="Proteomes" id="UP000828390"/>
    </source>
</evidence>
<sequence length="209" mass="22079">MPGSWPGACQCLHVFSAPVCQGPGLVLVSACMCSMHLSARVLAWCLSVLACVQCTCLPGSWPGACQCLHVFSAPVCQGPGLVLVSACMCSVHLSARVLAWCLSVLACVQCTCLPGSWPGACQCLHVFSAPVCQGPGLVLVSACMCSVHLSARVLAWCLSVLACVQCTCLPGSWPGACQCLHVFNAPVCLHYRLLILCLYRPRHIHLALR</sequence>
<organism evidence="1 2">
    <name type="scientific">Dreissena polymorpha</name>
    <name type="common">Zebra mussel</name>
    <name type="synonym">Mytilus polymorpha</name>
    <dbReference type="NCBI Taxonomy" id="45954"/>
    <lineage>
        <taxon>Eukaryota</taxon>
        <taxon>Metazoa</taxon>
        <taxon>Spiralia</taxon>
        <taxon>Lophotrochozoa</taxon>
        <taxon>Mollusca</taxon>
        <taxon>Bivalvia</taxon>
        <taxon>Autobranchia</taxon>
        <taxon>Heteroconchia</taxon>
        <taxon>Euheterodonta</taxon>
        <taxon>Imparidentia</taxon>
        <taxon>Neoheterodontei</taxon>
        <taxon>Myida</taxon>
        <taxon>Dreissenoidea</taxon>
        <taxon>Dreissenidae</taxon>
        <taxon>Dreissena</taxon>
    </lineage>
</organism>
<dbReference type="Proteomes" id="UP000828390">
    <property type="component" value="Unassembled WGS sequence"/>
</dbReference>
<comment type="caution">
    <text evidence="1">The sequence shown here is derived from an EMBL/GenBank/DDBJ whole genome shotgun (WGS) entry which is preliminary data.</text>
</comment>
<proteinExistence type="predicted"/>
<reference evidence="1" key="1">
    <citation type="journal article" date="2019" name="bioRxiv">
        <title>The Genome of the Zebra Mussel, Dreissena polymorpha: A Resource for Invasive Species Research.</title>
        <authorList>
            <person name="McCartney M.A."/>
            <person name="Auch B."/>
            <person name="Kono T."/>
            <person name="Mallez S."/>
            <person name="Zhang Y."/>
            <person name="Obille A."/>
            <person name="Becker A."/>
            <person name="Abrahante J.E."/>
            <person name="Garbe J."/>
            <person name="Badalamenti J.P."/>
            <person name="Herman A."/>
            <person name="Mangelson H."/>
            <person name="Liachko I."/>
            <person name="Sullivan S."/>
            <person name="Sone E.D."/>
            <person name="Koren S."/>
            <person name="Silverstein K.A.T."/>
            <person name="Beckman K.B."/>
            <person name="Gohl D.M."/>
        </authorList>
    </citation>
    <scope>NUCLEOTIDE SEQUENCE</scope>
    <source>
        <strain evidence="1">Duluth1</strain>
        <tissue evidence="1">Whole animal</tissue>
    </source>
</reference>
<protein>
    <submittedName>
        <fullName evidence="1">Uncharacterized protein</fullName>
    </submittedName>
</protein>
<accession>A0A9D4LE07</accession>
<reference evidence="1" key="2">
    <citation type="submission" date="2020-11" db="EMBL/GenBank/DDBJ databases">
        <authorList>
            <person name="McCartney M.A."/>
            <person name="Auch B."/>
            <person name="Kono T."/>
            <person name="Mallez S."/>
            <person name="Becker A."/>
            <person name="Gohl D.M."/>
            <person name="Silverstein K.A.T."/>
            <person name="Koren S."/>
            <person name="Bechman K.B."/>
            <person name="Herman A."/>
            <person name="Abrahante J.E."/>
            <person name="Garbe J."/>
        </authorList>
    </citation>
    <scope>NUCLEOTIDE SEQUENCE</scope>
    <source>
        <strain evidence="1">Duluth1</strain>
        <tissue evidence="1">Whole animal</tissue>
    </source>
</reference>
<evidence type="ECO:0000313" key="1">
    <source>
        <dbReference type="EMBL" id="KAH3856897.1"/>
    </source>
</evidence>
<name>A0A9D4LE07_DREPO</name>
<keyword evidence="2" id="KW-1185">Reference proteome</keyword>
<dbReference type="AlphaFoldDB" id="A0A9D4LE07"/>
<gene>
    <name evidence="1" type="ORF">DPMN_099492</name>
</gene>